<evidence type="ECO:0000256" key="17">
    <source>
        <dbReference type="ARBA" id="ARBA00071590"/>
    </source>
</evidence>
<evidence type="ECO:0000256" key="11">
    <source>
        <dbReference type="ARBA" id="ARBA00023136"/>
    </source>
</evidence>
<keyword evidence="7" id="KW-0653">Protein transport</keyword>
<keyword evidence="6" id="KW-0931">ER-Golgi transport</keyword>
<dbReference type="GO" id="GO:0016192">
    <property type="term" value="P:vesicle-mediated transport"/>
    <property type="evidence" value="ECO:0007669"/>
    <property type="project" value="UniProtKB-KW"/>
</dbReference>
<dbReference type="InterPro" id="IPR000727">
    <property type="entry name" value="T_SNARE_dom"/>
</dbReference>
<protein>
    <recommendedName>
        <fullName evidence="17">BET1 homolog</fullName>
    </recommendedName>
    <alternativeName>
        <fullName evidence="18">Golgi vesicular membrane-trafficking protein p18</fullName>
    </alternativeName>
</protein>
<evidence type="ECO:0000256" key="6">
    <source>
        <dbReference type="ARBA" id="ARBA00022892"/>
    </source>
</evidence>
<name>A0AAN9TNI4_9HEMI</name>
<dbReference type="GO" id="GO:0005789">
    <property type="term" value="C:endoplasmic reticulum membrane"/>
    <property type="evidence" value="ECO:0007669"/>
    <property type="project" value="UniProtKB-SubCell"/>
</dbReference>
<comment type="subcellular location">
    <subcellularLocation>
        <location evidence="14">Endomembrane system</location>
        <topology evidence="14">Single-pass type IV membrane protein</topology>
    </subcellularLocation>
    <subcellularLocation>
        <location evidence="1">Endoplasmic reticulum membrane</location>
        <topology evidence="1">Single-pass membrane protein</topology>
    </subcellularLocation>
    <subcellularLocation>
        <location evidence="12">Golgi apparatus</location>
        <location evidence="12">cis-Golgi network membrane</location>
    </subcellularLocation>
</comment>
<evidence type="ECO:0000256" key="3">
    <source>
        <dbReference type="ARBA" id="ARBA00022553"/>
    </source>
</evidence>
<dbReference type="GO" id="GO:0015031">
    <property type="term" value="P:protein transport"/>
    <property type="evidence" value="ECO:0007669"/>
    <property type="project" value="UniProtKB-KW"/>
</dbReference>
<dbReference type="CDD" id="cd15853">
    <property type="entry name" value="SNARE_Bet1"/>
    <property type="match status" value="1"/>
</dbReference>
<evidence type="ECO:0000256" key="10">
    <source>
        <dbReference type="ARBA" id="ARBA00023054"/>
    </source>
</evidence>
<keyword evidence="22" id="KW-1185">Reference proteome</keyword>
<keyword evidence="3" id="KW-0597">Phosphoprotein</keyword>
<sequence>MRRGYHYSPLPTDVASGIENENDEMTEELRGKIHALKSLTIDIGNEVKHQDRLLRDIDDDFEKTGGFLGHTMSRVLRLSKGRHNYYICYLMLFACVVFFILYVVIKLK</sequence>
<evidence type="ECO:0000313" key="22">
    <source>
        <dbReference type="Proteomes" id="UP001367676"/>
    </source>
</evidence>
<evidence type="ECO:0000313" key="21">
    <source>
        <dbReference type="EMBL" id="KAK7601987.1"/>
    </source>
</evidence>
<evidence type="ECO:0000256" key="4">
    <source>
        <dbReference type="ARBA" id="ARBA00022692"/>
    </source>
</evidence>
<dbReference type="EMBL" id="JBBCAQ010000010">
    <property type="protein sequence ID" value="KAK7601987.1"/>
    <property type="molecule type" value="Genomic_DNA"/>
</dbReference>
<comment type="caution">
    <text evidence="21">The sequence shown here is derived from an EMBL/GenBank/DDBJ whole genome shotgun (WGS) entry which is preliminary data.</text>
</comment>
<dbReference type="PROSITE" id="PS50192">
    <property type="entry name" value="T_SNARE"/>
    <property type="match status" value="1"/>
</dbReference>
<evidence type="ECO:0000256" key="19">
    <source>
        <dbReference type="SAM" id="Phobius"/>
    </source>
</evidence>
<evidence type="ECO:0000259" key="20">
    <source>
        <dbReference type="PROSITE" id="PS50192"/>
    </source>
</evidence>
<evidence type="ECO:0000256" key="7">
    <source>
        <dbReference type="ARBA" id="ARBA00022927"/>
    </source>
</evidence>
<dbReference type="PANTHER" id="PTHR12791">
    <property type="entry name" value="GOLGI SNARE BET1-RELATED"/>
    <property type="match status" value="1"/>
</dbReference>
<comment type="similarity">
    <text evidence="13">Belongs to the BET1 family.</text>
</comment>
<keyword evidence="10" id="KW-0175">Coiled coil</keyword>
<evidence type="ECO:0000256" key="8">
    <source>
        <dbReference type="ARBA" id="ARBA00022989"/>
    </source>
</evidence>
<dbReference type="SMART" id="SM00397">
    <property type="entry name" value="t_SNARE"/>
    <property type="match status" value="1"/>
</dbReference>
<keyword evidence="11 19" id="KW-0472">Membrane</keyword>
<evidence type="ECO:0000256" key="14">
    <source>
        <dbReference type="ARBA" id="ARBA00046280"/>
    </source>
</evidence>
<reference evidence="21 22" key="1">
    <citation type="submission" date="2024-03" db="EMBL/GenBank/DDBJ databases">
        <title>Adaptation during the transition from Ophiocordyceps entomopathogen to insect associate is accompanied by gene loss and intensified selection.</title>
        <authorList>
            <person name="Ward C.M."/>
            <person name="Onetto C.A."/>
            <person name="Borneman A.R."/>
        </authorList>
    </citation>
    <scope>NUCLEOTIDE SEQUENCE [LARGE SCALE GENOMIC DNA]</scope>
    <source>
        <strain evidence="21">AWRI1</strain>
        <tissue evidence="21">Single Adult Female</tissue>
    </source>
</reference>
<keyword evidence="2" id="KW-0813">Transport</keyword>
<keyword evidence="8 19" id="KW-1133">Transmembrane helix</keyword>
<proteinExistence type="inferred from homology"/>
<comment type="subunit">
    <text evidence="16">Interacts with SNARE complex members GOSR2, SEC22B and STX5. Interacts with LMAN1/ERGIC53. Interacts with STX17.</text>
</comment>
<keyword evidence="4 19" id="KW-0812">Transmembrane</keyword>
<accession>A0AAN9TNI4</accession>
<dbReference type="Gene3D" id="1.20.5.110">
    <property type="match status" value="1"/>
</dbReference>
<keyword evidence="9" id="KW-0333">Golgi apparatus</keyword>
<feature type="transmembrane region" description="Helical" evidence="19">
    <location>
        <begin position="86"/>
        <end position="105"/>
    </location>
</feature>
<dbReference type="AlphaFoldDB" id="A0AAN9TNI4"/>
<evidence type="ECO:0000256" key="1">
    <source>
        <dbReference type="ARBA" id="ARBA00004389"/>
    </source>
</evidence>
<comment type="function">
    <text evidence="15">Required for vesicular transport from the ER to the Golgi complex. Functions as a SNARE involved in the docking process of ER-derived vesicles with the cis-Golgi membrane.</text>
</comment>
<evidence type="ECO:0000256" key="5">
    <source>
        <dbReference type="ARBA" id="ARBA00022824"/>
    </source>
</evidence>
<dbReference type="InterPro" id="IPR039899">
    <property type="entry name" value="BET1_SNARE"/>
</dbReference>
<evidence type="ECO:0000256" key="9">
    <source>
        <dbReference type="ARBA" id="ARBA00023034"/>
    </source>
</evidence>
<dbReference type="SUPFAM" id="SSF58038">
    <property type="entry name" value="SNARE fusion complex"/>
    <property type="match status" value="1"/>
</dbReference>
<evidence type="ECO:0000256" key="15">
    <source>
        <dbReference type="ARBA" id="ARBA00054011"/>
    </source>
</evidence>
<feature type="domain" description="T-SNARE coiled-coil homology" evidence="20">
    <location>
        <begin position="16"/>
        <end position="78"/>
    </location>
</feature>
<evidence type="ECO:0000256" key="12">
    <source>
        <dbReference type="ARBA" id="ARBA00024188"/>
    </source>
</evidence>
<gene>
    <name evidence="21" type="ORF">V9T40_009428</name>
</gene>
<dbReference type="Proteomes" id="UP001367676">
    <property type="component" value="Unassembled WGS sequence"/>
</dbReference>
<evidence type="ECO:0000256" key="2">
    <source>
        <dbReference type="ARBA" id="ARBA00022448"/>
    </source>
</evidence>
<evidence type="ECO:0000256" key="13">
    <source>
        <dbReference type="ARBA" id="ARBA00037962"/>
    </source>
</evidence>
<keyword evidence="5" id="KW-0256">Endoplasmic reticulum</keyword>
<evidence type="ECO:0000256" key="16">
    <source>
        <dbReference type="ARBA" id="ARBA00063965"/>
    </source>
</evidence>
<evidence type="ECO:0000256" key="18">
    <source>
        <dbReference type="ARBA" id="ARBA00077825"/>
    </source>
</evidence>
<dbReference type="FunFam" id="1.20.5.110:FF:000026">
    <property type="entry name" value="BET1 homolog"/>
    <property type="match status" value="1"/>
</dbReference>
<dbReference type="GO" id="GO:0005794">
    <property type="term" value="C:Golgi apparatus"/>
    <property type="evidence" value="ECO:0007669"/>
    <property type="project" value="UniProtKB-SubCell"/>
</dbReference>
<organism evidence="21 22">
    <name type="scientific">Parthenolecanium corni</name>
    <dbReference type="NCBI Taxonomy" id="536013"/>
    <lineage>
        <taxon>Eukaryota</taxon>
        <taxon>Metazoa</taxon>
        <taxon>Ecdysozoa</taxon>
        <taxon>Arthropoda</taxon>
        <taxon>Hexapoda</taxon>
        <taxon>Insecta</taxon>
        <taxon>Pterygota</taxon>
        <taxon>Neoptera</taxon>
        <taxon>Paraneoptera</taxon>
        <taxon>Hemiptera</taxon>
        <taxon>Sternorrhyncha</taxon>
        <taxon>Coccoidea</taxon>
        <taxon>Coccidae</taxon>
        <taxon>Parthenolecanium</taxon>
    </lineage>
</organism>